<evidence type="ECO:0000256" key="1">
    <source>
        <dbReference type="SAM" id="MobiDB-lite"/>
    </source>
</evidence>
<proteinExistence type="predicted"/>
<gene>
    <name evidence="2" type="ORF">AVDCRST_MAG57-3759</name>
</gene>
<feature type="non-terminal residue" evidence="2">
    <location>
        <position position="1"/>
    </location>
</feature>
<feature type="compositionally biased region" description="Low complexity" evidence="1">
    <location>
        <begin position="170"/>
        <end position="183"/>
    </location>
</feature>
<feature type="compositionally biased region" description="Basic and acidic residues" evidence="1">
    <location>
        <begin position="74"/>
        <end position="88"/>
    </location>
</feature>
<keyword evidence="2" id="KW-0808">Transferase</keyword>
<dbReference type="AlphaFoldDB" id="A0A6J4JKE9"/>
<feature type="compositionally biased region" description="Basic and acidic residues" evidence="1">
    <location>
        <begin position="237"/>
        <end position="264"/>
    </location>
</feature>
<sequence length="264" mass="28047">DRAVDRAVGAHRRRAQAHPPGRPGRGRAVPRGRTAGGGGGAGRAGRRPRGARHRACRGRPLRPAGVDARPGPADQREGRRDAVGDRHPAGPARRLRPSGRRPGDPRRAAAPPVGGAGRAGRPRERRHGPADGGRVWCRGGDLRCGLRRPLWREGGPGERRQPVPRRRRPQGTAPVAAPRAAGGRCDGAGGGRRGRGGSGRGRRRRSPGRAGAVAVRQRGSRCPRRPGRAGRPAGADPDARPCREPQPRRCRRDLPLHDPARAAL</sequence>
<feature type="non-terminal residue" evidence="2">
    <location>
        <position position="264"/>
    </location>
</feature>
<accession>A0A6J4JKE9</accession>
<protein>
    <submittedName>
        <fullName evidence="2">FIG011178: rRNA methylase</fullName>
    </submittedName>
</protein>
<dbReference type="EMBL" id="CADCTI010000305">
    <property type="protein sequence ID" value="CAA9280261.1"/>
    <property type="molecule type" value="Genomic_DNA"/>
</dbReference>
<dbReference type="GO" id="GO:0032259">
    <property type="term" value="P:methylation"/>
    <property type="evidence" value="ECO:0007669"/>
    <property type="project" value="UniProtKB-KW"/>
</dbReference>
<name>A0A6J4JKE9_9ACTN</name>
<feature type="compositionally biased region" description="Gly residues" evidence="1">
    <location>
        <begin position="34"/>
        <end position="43"/>
    </location>
</feature>
<feature type="compositionally biased region" description="Basic residues" evidence="1">
    <location>
        <begin position="192"/>
        <end position="207"/>
    </location>
</feature>
<feature type="compositionally biased region" description="Basic residues" evidence="1">
    <location>
        <begin position="44"/>
        <end position="60"/>
    </location>
</feature>
<feature type="region of interest" description="Disordered" evidence="1">
    <location>
        <begin position="1"/>
        <end position="264"/>
    </location>
</feature>
<keyword evidence="2" id="KW-0489">Methyltransferase</keyword>
<reference evidence="2" key="1">
    <citation type="submission" date="2020-02" db="EMBL/GenBank/DDBJ databases">
        <authorList>
            <person name="Meier V. D."/>
        </authorList>
    </citation>
    <scope>NUCLEOTIDE SEQUENCE</scope>
    <source>
        <strain evidence="2">AVDCRST_MAG57</strain>
    </source>
</reference>
<dbReference type="GO" id="GO:0008168">
    <property type="term" value="F:methyltransferase activity"/>
    <property type="evidence" value="ECO:0007669"/>
    <property type="project" value="UniProtKB-KW"/>
</dbReference>
<feature type="compositionally biased region" description="Basic residues" evidence="1">
    <location>
        <begin position="218"/>
        <end position="228"/>
    </location>
</feature>
<organism evidence="2">
    <name type="scientific">uncultured Blastococcus sp</name>
    <dbReference type="NCBI Taxonomy" id="217144"/>
    <lineage>
        <taxon>Bacteria</taxon>
        <taxon>Bacillati</taxon>
        <taxon>Actinomycetota</taxon>
        <taxon>Actinomycetes</taxon>
        <taxon>Geodermatophilales</taxon>
        <taxon>Geodermatophilaceae</taxon>
        <taxon>Blastococcus</taxon>
        <taxon>environmental samples</taxon>
    </lineage>
</organism>
<evidence type="ECO:0000313" key="2">
    <source>
        <dbReference type="EMBL" id="CAA9280261.1"/>
    </source>
</evidence>